<dbReference type="Pfam" id="PF02572">
    <property type="entry name" value="CobA_CobO_BtuR"/>
    <property type="match status" value="1"/>
</dbReference>
<dbReference type="Gene3D" id="3.40.50.300">
    <property type="entry name" value="P-loop containing nucleotide triphosphate hydrolases"/>
    <property type="match status" value="1"/>
</dbReference>
<dbReference type="AlphaFoldDB" id="A0A1I0HIB2"/>
<organism evidence="1 2">
    <name type="scientific">Thomasclavelia cocleata</name>
    <dbReference type="NCBI Taxonomy" id="69824"/>
    <lineage>
        <taxon>Bacteria</taxon>
        <taxon>Bacillati</taxon>
        <taxon>Bacillota</taxon>
        <taxon>Erysipelotrichia</taxon>
        <taxon>Erysipelotrichales</taxon>
        <taxon>Coprobacillaceae</taxon>
        <taxon>Thomasclavelia</taxon>
    </lineage>
</organism>
<proteinExistence type="predicted"/>
<evidence type="ECO:0000313" key="1">
    <source>
        <dbReference type="EMBL" id="SET83567.1"/>
    </source>
</evidence>
<dbReference type="EMBL" id="FOIN01000051">
    <property type="protein sequence ID" value="SET83567.1"/>
    <property type="molecule type" value="Genomic_DNA"/>
</dbReference>
<dbReference type="PANTHER" id="PTHR46638:SF1">
    <property type="entry name" value="CORRINOID ADENOSYLTRANSFERASE"/>
    <property type="match status" value="1"/>
</dbReference>
<accession>A0A1I0HIB2</accession>
<evidence type="ECO:0000313" key="2">
    <source>
        <dbReference type="Proteomes" id="UP000198558"/>
    </source>
</evidence>
<dbReference type="PIRSF" id="PIRSF015617">
    <property type="entry name" value="Adensltrnsf_CobA"/>
    <property type="match status" value="1"/>
</dbReference>
<keyword evidence="2" id="KW-1185">Reference proteome</keyword>
<sequence length="165" mass="18655">MIQCYYGNGKGKTTAAVGLALRMAGADKKVMMIQFLKDGFSSENKLLEKCGIKVLTQKMPAMFVDMNDSKMIKEVSHLVNDLFLRIDESYDGIILDELLDAIALNLINEGMVYDRLVDLRDSHEVILTGRMPSHKIKPILDYSSEVKKHKHPYDNGTKARKGIEY</sequence>
<dbReference type="GO" id="GO:0009236">
    <property type="term" value="P:cobalamin biosynthetic process"/>
    <property type="evidence" value="ECO:0007669"/>
    <property type="project" value="InterPro"/>
</dbReference>
<gene>
    <name evidence="1" type="ORF">SAMN04489758_1514</name>
</gene>
<dbReference type="SUPFAM" id="SSF52540">
    <property type="entry name" value="P-loop containing nucleoside triphosphate hydrolases"/>
    <property type="match status" value="1"/>
</dbReference>
<name>A0A1I0HIB2_9FIRM</name>
<dbReference type="InterPro" id="IPR003724">
    <property type="entry name" value="CblAdoTrfase_CobA"/>
</dbReference>
<protein>
    <submittedName>
        <fullName evidence="1">Cob(I)alamin adenosyltransferase</fullName>
    </submittedName>
</protein>
<keyword evidence="1" id="KW-0808">Transferase</keyword>
<dbReference type="PANTHER" id="PTHR46638">
    <property type="entry name" value="CORRINOID ADENOSYLTRANSFERASE"/>
    <property type="match status" value="1"/>
</dbReference>
<dbReference type="Proteomes" id="UP000198558">
    <property type="component" value="Unassembled WGS sequence"/>
</dbReference>
<dbReference type="InterPro" id="IPR027417">
    <property type="entry name" value="P-loop_NTPase"/>
</dbReference>
<dbReference type="GO" id="GO:0005524">
    <property type="term" value="F:ATP binding"/>
    <property type="evidence" value="ECO:0007669"/>
    <property type="project" value="InterPro"/>
</dbReference>
<dbReference type="OrthoDB" id="9810309at2"/>
<reference evidence="2" key="1">
    <citation type="submission" date="2016-10" db="EMBL/GenBank/DDBJ databases">
        <authorList>
            <person name="Varghese N."/>
            <person name="Submissions S."/>
        </authorList>
    </citation>
    <scope>NUCLEOTIDE SEQUENCE [LARGE SCALE GENOMIC DNA]</scope>
    <source>
        <strain evidence="2">DSM 1551</strain>
    </source>
</reference>
<dbReference type="GO" id="GO:0008817">
    <property type="term" value="F:corrinoid adenosyltransferase activity"/>
    <property type="evidence" value="ECO:0007669"/>
    <property type="project" value="InterPro"/>
</dbReference>
<dbReference type="GeneID" id="78289463"/>
<dbReference type="RefSeq" id="WP_092356574.1">
    <property type="nucleotide sequence ID" value="NZ_FOIN01000051.1"/>
</dbReference>